<dbReference type="SUPFAM" id="SSF56601">
    <property type="entry name" value="beta-lactamase/transpeptidase-like"/>
    <property type="match status" value="1"/>
</dbReference>
<dbReference type="EMBL" id="JAHQCR010000085">
    <property type="protein sequence ID" value="MBU9723690.1"/>
    <property type="molecule type" value="Genomic_DNA"/>
</dbReference>
<accession>A0ABS6K263</accession>
<protein>
    <submittedName>
        <fullName evidence="2">Beta-lactamase family protein</fullName>
    </submittedName>
</protein>
<comment type="caution">
    <text evidence="2">The sequence shown here is derived from an EMBL/GenBank/DDBJ whole genome shotgun (WGS) entry which is preliminary data.</text>
</comment>
<dbReference type="PANTHER" id="PTHR46825">
    <property type="entry name" value="D-ALANYL-D-ALANINE-CARBOXYPEPTIDASE/ENDOPEPTIDASE AMPH"/>
    <property type="match status" value="1"/>
</dbReference>
<dbReference type="InterPro" id="IPR050491">
    <property type="entry name" value="AmpC-like"/>
</dbReference>
<keyword evidence="3" id="KW-1185">Reference proteome</keyword>
<sequence length="204" mass="23670">MSYGEYLSKNIFVPLEMKNSSVYSQFLDRKLEKYATGFIYDWEKDHYYFPHELDEHKYVYFFDGVKGDGGIKSTVDDLLIWEQSLYNNRLLSKEATDILLKPALVEGDVRASTGYCPGLHNEYGGYGLGWKLEQHPEYQDIVLHDGYWAGYCSALISYKSLKKTIIMLSNLDFMNEKFNKVHHLLALALESILFGKRADLDVFE</sequence>
<dbReference type="InterPro" id="IPR012338">
    <property type="entry name" value="Beta-lactam/transpept-like"/>
</dbReference>
<name>A0ABS6K263_9BACI</name>
<proteinExistence type="predicted"/>
<dbReference type="InterPro" id="IPR001466">
    <property type="entry name" value="Beta-lactam-related"/>
</dbReference>
<organism evidence="2 3">
    <name type="scientific">Evansella alkalicola</name>
    <dbReference type="NCBI Taxonomy" id="745819"/>
    <lineage>
        <taxon>Bacteria</taxon>
        <taxon>Bacillati</taxon>
        <taxon>Bacillota</taxon>
        <taxon>Bacilli</taxon>
        <taxon>Bacillales</taxon>
        <taxon>Bacillaceae</taxon>
        <taxon>Evansella</taxon>
    </lineage>
</organism>
<evidence type="ECO:0000259" key="1">
    <source>
        <dbReference type="Pfam" id="PF00144"/>
    </source>
</evidence>
<evidence type="ECO:0000313" key="2">
    <source>
        <dbReference type="EMBL" id="MBU9723690.1"/>
    </source>
</evidence>
<dbReference type="Gene3D" id="3.40.710.10">
    <property type="entry name" value="DD-peptidase/beta-lactamase superfamily"/>
    <property type="match status" value="1"/>
</dbReference>
<dbReference type="PANTHER" id="PTHR46825:SF9">
    <property type="entry name" value="BETA-LACTAMASE-RELATED DOMAIN-CONTAINING PROTEIN"/>
    <property type="match status" value="1"/>
</dbReference>
<evidence type="ECO:0000313" key="3">
    <source>
        <dbReference type="Proteomes" id="UP000790580"/>
    </source>
</evidence>
<dbReference type="Proteomes" id="UP000790580">
    <property type="component" value="Unassembled WGS sequence"/>
</dbReference>
<reference evidence="2 3" key="1">
    <citation type="submission" date="2021-06" db="EMBL/GenBank/DDBJ databases">
        <title>Bacillus sp. RD4P76, an endophyte from a halophyte.</title>
        <authorList>
            <person name="Sun J.-Q."/>
        </authorList>
    </citation>
    <scope>NUCLEOTIDE SEQUENCE [LARGE SCALE GENOMIC DNA]</scope>
    <source>
        <strain evidence="2 3">JCM 17098</strain>
    </source>
</reference>
<dbReference type="Pfam" id="PF00144">
    <property type="entry name" value="Beta-lactamase"/>
    <property type="match status" value="1"/>
</dbReference>
<feature type="domain" description="Beta-lactamase-related" evidence="1">
    <location>
        <begin position="1"/>
        <end position="189"/>
    </location>
</feature>
<gene>
    <name evidence="2" type="ORF">KS407_19920</name>
</gene>